<dbReference type="RefSeq" id="WP_213410027.1">
    <property type="nucleotide sequence ID" value="NZ_BOVK01000003.1"/>
</dbReference>
<comment type="caution">
    <text evidence="1">The sequence shown here is derived from an EMBL/GenBank/DDBJ whole genome shotgun (WGS) entry which is preliminary data.</text>
</comment>
<organism evidence="1 2">
    <name type="scientific">Xylanibacillus composti</name>
    <dbReference type="NCBI Taxonomy" id="1572762"/>
    <lineage>
        <taxon>Bacteria</taxon>
        <taxon>Bacillati</taxon>
        <taxon>Bacillota</taxon>
        <taxon>Bacilli</taxon>
        <taxon>Bacillales</taxon>
        <taxon>Paenibacillaceae</taxon>
        <taxon>Xylanibacillus</taxon>
    </lineage>
</organism>
<dbReference type="EMBL" id="BOVK01000003">
    <property type="protein sequence ID" value="GIQ67439.1"/>
    <property type="molecule type" value="Genomic_DNA"/>
</dbReference>
<accession>A0A8J4GYG0</accession>
<keyword evidence="2" id="KW-1185">Reference proteome</keyword>
<sequence>MLNLNGGVIVRINGELIPVKNASITFYKHGEWCASFELQKPINIIQSPFDFTIIDANNDEFIGRNAGIESWDPSYSYQSIELRGFEGLLKTGVE</sequence>
<name>A0A8J4GYG0_9BACL</name>
<evidence type="ECO:0000313" key="1">
    <source>
        <dbReference type="EMBL" id="GIQ67439.1"/>
    </source>
</evidence>
<evidence type="ECO:0000313" key="2">
    <source>
        <dbReference type="Proteomes" id="UP000677918"/>
    </source>
</evidence>
<gene>
    <name evidence="1" type="ORF">XYCOK13_02630</name>
</gene>
<proteinExistence type="predicted"/>
<protein>
    <submittedName>
        <fullName evidence="1">Uncharacterized protein</fullName>
    </submittedName>
</protein>
<dbReference type="AlphaFoldDB" id="A0A8J4GYG0"/>
<dbReference type="Proteomes" id="UP000677918">
    <property type="component" value="Unassembled WGS sequence"/>
</dbReference>
<reference evidence="1" key="1">
    <citation type="submission" date="2021-04" db="EMBL/GenBank/DDBJ databases">
        <title>Draft genome sequence of Xylanibacillus composti strain K13.</title>
        <authorList>
            <person name="Uke A."/>
            <person name="Chhe C."/>
            <person name="Baramee S."/>
            <person name="Kosugi A."/>
        </authorList>
    </citation>
    <scope>NUCLEOTIDE SEQUENCE</scope>
    <source>
        <strain evidence="1">K13</strain>
    </source>
</reference>